<protein>
    <submittedName>
        <fullName evidence="3">M56 family metallopeptidase</fullName>
    </submittedName>
</protein>
<keyword evidence="1" id="KW-1133">Transmembrane helix</keyword>
<organism evidence="3 5">
    <name type="scientific">Mangrovimonas cancribranchiae</name>
    <dbReference type="NCBI Taxonomy" id="3080055"/>
    <lineage>
        <taxon>Bacteria</taxon>
        <taxon>Pseudomonadati</taxon>
        <taxon>Bacteroidota</taxon>
        <taxon>Flavobacteriia</taxon>
        <taxon>Flavobacteriales</taxon>
        <taxon>Flavobacteriaceae</taxon>
        <taxon>Mangrovimonas</taxon>
    </lineage>
</organism>
<keyword evidence="5" id="KW-1185">Reference proteome</keyword>
<evidence type="ECO:0000313" key="3">
    <source>
        <dbReference type="EMBL" id="WXA03761.1"/>
    </source>
</evidence>
<evidence type="ECO:0000259" key="2">
    <source>
        <dbReference type="Pfam" id="PF05569"/>
    </source>
</evidence>
<feature type="transmembrane region" description="Helical" evidence="1">
    <location>
        <begin position="122"/>
        <end position="141"/>
    </location>
</feature>
<evidence type="ECO:0000313" key="5">
    <source>
        <dbReference type="Proteomes" id="UP001368318"/>
    </source>
</evidence>
<reference evidence="3 5" key="1">
    <citation type="submission" date="2023-10" db="EMBL/GenBank/DDBJ databases">
        <title>Culture-based analysis of two novel bacteria associated with mangrove crab gills.</title>
        <authorList>
            <person name="Yang X."/>
            <person name="Garuglieri E."/>
            <person name="Van Goethem M.W."/>
            <person name="Fusi M."/>
            <person name="Marasco R."/>
            <person name="Daffonchio D.G."/>
        </authorList>
    </citation>
    <scope>NUCLEOTIDE SEQUENCE [LARGE SCALE GENOMIC DNA]</scope>
    <source>
        <strain evidence="4">UG2-1</strain>
        <strain evidence="3">UG2-2</strain>
        <strain evidence="5">UG2_2</strain>
    </source>
</reference>
<dbReference type="Proteomes" id="UP001368318">
    <property type="component" value="Chromosome"/>
</dbReference>
<feature type="transmembrane region" description="Helical" evidence="1">
    <location>
        <begin position="6"/>
        <end position="22"/>
    </location>
</feature>
<dbReference type="Pfam" id="PF05569">
    <property type="entry name" value="Peptidase_M56"/>
    <property type="match status" value="1"/>
</dbReference>
<name>A0AAU6P2S8_9FLAO</name>
<dbReference type="KEGG" id="mcaa:R3L15_02860"/>
<proteinExistence type="predicted"/>
<accession>A0AAU6P2S8</accession>
<feature type="transmembrane region" description="Helical" evidence="1">
    <location>
        <begin position="81"/>
        <end position="102"/>
    </location>
</feature>
<sequence>MEYLLKSSAIIVLFYLCYKIFLQQETFFESNRWFLLTGLIFAVITPFISIPIYIEYTPIDTSNFLITNTATPQTAEKGISLINILTWVYFTGLATLGIKLILEFKALFTVLTKTDKNIKGNYTYITTSANIPPFSFFRWIAYNPTQFNKTELKHIINHEKVHAKQLHSIDVIIAQIATVLLWWNPFIWLYKKEIKQNLEFIADKKAQDSSNCEKSYQMLLVKTSTTNNHQLVMTNNFYNSLIKKRIVMLHKSKSSKLKAWKYTLILPALALFLMSFNTKKVYIKKDANLKSHVISSATTNSELNNIEEQLSSKNISIKFSDIARNQNNLIERISLQTKRKDESTFTKNITISKKSPKNAIATFSVALNASKTNVIVTTEKPNESTIAIGNGTTSEFKENKKPESHGKNPIYEINGKTYKKENLNNTSLKTKGSITQLSKKESIAKYGEIGKEGAIVFNGKTTTDIEAHIITKDFTEADFNTLKATLEKNGLKAKFKGIKRNSKGEIIAIKIDIKSDNANANYSISNNTPIQPIQIKYNTNGDNISIGNANLVEKIVVNKNGNNIKFNTKDDDKKVFIVKTDDDKNIKKKIIVKKADDIIFTNKEKKIIELKSNDKNDDEQEVEIIEIIEEDSPNTDEEKEIIIIKEDKSN</sequence>
<feature type="transmembrane region" description="Helical" evidence="1">
    <location>
        <begin position="172"/>
        <end position="190"/>
    </location>
</feature>
<dbReference type="EMBL" id="CP136925">
    <property type="protein sequence ID" value="WXA13818.1"/>
    <property type="molecule type" value="Genomic_DNA"/>
</dbReference>
<feature type="transmembrane region" description="Helical" evidence="1">
    <location>
        <begin position="34"/>
        <end position="54"/>
    </location>
</feature>
<dbReference type="PANTHER" id="PTHR34978">
    <property type="entry name" value="POSSIBLE SENSOR-TRANSDUCER PROTEIN BLAR"/>
    <property type="match status" value="1"/>
</dbReference>
<evidence type="ECO:0000313" key="4">
    <source>
        <dbReference type="EMBL" id="WXA13818.1"/>
    </source>
</evidence>
<keyword evidence="1" id="KW-0812">Transmembrane</keyword>
<keyword evidence="1" id="KW-0472">Membrane</keyword>
<dbReference type="PANTHER" id="PTHR34978:SF3">
    <property type="entry name" value="SLR0241 PROTEIN"/>
    <property type="match status" value="1"/>
</dbReference>
<dbReference type="EMBL" id="CP136924">
    <property type="protein sequence ID" value="WXA03761.1"/>
    <property type="molecule type" value="Genomic_DNA"/>
</dbReference>
<gene>
    <name evidence="4" type="ORF">R3L15_02860</name>
    <name evidence="3" type="ORF">R3L16_04535</name>
</gene>
<evidence type="ECO:0000256" key="1">
    <source>
        <dbReference type="SAM" id="Phobius"/>
    </source>
</evidence>
<dbReference type="AlphaFoldDB" id="A0AAU6P2S8"/>
<feature type="domain" description="Peptidase M56" evidence="2">
    <location>
        <begin position="145"/>
        <end position="249"/>
    </location>
</feature>
<dbReference type="RefSeq" id="WP_338733119.1">
    <property type="nucleotide sequence ID" value="NZ_CP136924.1"/>
</dbReference>
<dbReference type="InterPro" id="IPR052173">
    <property type="entry name" value="Beta-lactam_resp_regulator"/>
</dbReference>
<feature type="transmembrane region" description="Helical" evidence="1">
    <location>
        <begin position="259"/>
        <end position="276"/>
    </location>
</feature>
<dbReference type="InterPro" id="IPR008756">
    <property type="entry name" value="Peptidase_M56"/>
</dbReference>